<evidence type="ECO:0000313" key="2">
    <source>
        <dbReference type="EMBL" id="KAF3549061.1"/>
    </source>
</evidence>
<evidence type="ECO:0000256" key="1">
    <source>
        <dbReference type="SAM" id="Phobius"/>
    </source>
</evidence>
<proteinExistence type="predicted"/>
<name>A0ABQ7CBP5_BRACR</name>
<gene>
    <name evidence="2" type="ORF">DY000_02003267</name>
</gene>
<organism evidence="2 3">
    <name type="scientific">Brassica cretica</name>
    <name type="common">Mustard</name>
    <dbReference type="NCBI Taxonomy" id="69181"/>
    <lineage>
        <taxon>Eukaryota</taxon>
        <taxon>Viridiplantae</taxon>
        <taxon>Streptophyta</taxon>
        <taxon>Embryophyta</taxon>
        <taxon>Tracheophyta</taxon>
        <taxon>Spermatophyta</taxon>
        <taxon>Magnoliopsida</taxon>
        <taxon>eudicotyledons</taxon>
        <taxon>Gunneridae</taxon>
        <taxon>Pentapetalae</taxon>
        <taxon>rosids</taxon>
        <taxon>malvids</taxon>
        <taxon>Brassicales</taxon>
        <taxon>Brassicaceae</taxon>
        <taxon>Brassiceae</taxon>
        <taxon>Brassica</taxon>
    </lineage>
</organism>
<keyword evidence="1" id="KW-0472">Membrane</keyword>
<dbReference type="Proteomes" id="UP000266723">
    <property type="component" value="Unassembled WGS sequence"/>
</dbReference>
<keyword evidence="3" id="KW-1185">Reference proteome</keyword>
<accession>A0ABQ7CBP5</accession>
<keyword evidence="1" id="KW-1133">Transmembrane helix</keyword>
<protein>
    <recommendedName>
        <fullName evidence="4">FBD domain-containing protein</fullName>
    </recommendedName>
</protein>
<reference evidence="2 3" key="1">
    <citation type="journal article" date="2020" name="BMC Genomics">
        <title>Intraspecific diversification of the crop wild relative Brassica cretica Lam. using demographic model selection.</title>
        <authorList>
            <person name="Kioukis A."/>
            <person name="Michalopoulou V.A."/>
            <person name="Briers L."/>
            <person name="Pirintsos S."/>
            <person name="Studholme D.J."/>
            <person name="Pavlidis P."/>
            <person name="Sarris P.F."/>
        </authorList>
    </citation>
    <scope>NUCLEOTIDE SEQUENCE [LARGE SCALE GENOMIC DNA]</scope>
    <source>
        <strain evidence="3">cv. PFS-1207/04</strain>
    </source>
</reference>
<keyword evidence="1" id="KW-0812">Transmembrane</keyword>
<feature type="transmembrane region" description="Helical" evidence="1">
    <location>
        <begin position="100"/>
        <end position="120"/>
    </location>
</feature>
<dbReference type="EMBL" id="QGKV02000832">
    <property type="protein sequence ID" value="KAF3549061.1"/>
    <property type="molecule type" value="Genomic_DNA"/>
</dbReference>
<comment type="caution">
    <text evidence="2">The sequence shown here is derived from an EMBL/GenBank/DDBJ whole genome shotgun (WGS) entry which is preliminary data.</text>
</comment>
<evidence type="ECO:0000313" key="3">
    <source>
        <dbReference type="Proteomes" id="UP000266723"/>
    </source>
</evidence>
<evidence type="ECO:0008006" key="4">
    <source>
        <dbReference type="Google" id="ProtNLM"/>
    </source>
</evidence>
<sequence>MRVFKILTEKCRLIEYLCIERPISSKWHVFLLRNNPFMHLFKILTEKCRLIEHLCIETSQLLSTIDTVKGSHLIKFVTNSPNLTSLRLIRFRLTDEVARILAQVCLLLDFTALFSLFYWIPSMILQGWIPRFWGSKHC</sequence>